<evidence type="ECO:0000256" key="5">
    <source>
        <dbReference type="ARBA" id="ARBA00023242"/>
    </source>
</evidence>
<accession>E2BG26</accession>
<dbReference type="SUPFAM" id="SSF140996">
    <property type="entry name" value="Hermes dimerisation domain"/>
    <property type="match status" value="1"/>
</dbReference>
<name>E2BG26_HARSA</name>
<feature type="non-terminal residue" evidence="6">
    <location>
        <position position="326"/>
    </location>
</feature>
<comment type="subcellular location">
    <subcellularLocation>
        <location evidence="1">Nucleus</location>
    </subcellularLocation>
</comment>
<keyword evidence="4" id="KW-0862">Zinc</keyword>
<dbReference type="InterPro" id="IPR052035">
    <property type="entry name" value="ZnF_BED_domain_contain"/>
</dbReference>
<keyword evidence="2" id="KW-0479">Metal-binding</keyword>
<evidence type="ECO:0000256" key="1">
    <source>
        <dbReference type="ARBA" id="ARBA00004123"/>
    </source>
</evidence>
<dbReference type="GO" id="GO:0008270">
    <property type="term" value="F:zinc ion binding"/>
    <property type="evidence" value="ECO:0007669"/>
    <property type="project" value="UniProtKB-KW"/>
</dbReference>
<evidence type="ECO:0000256" key="4">
    <source>
        <dbReference type="ARBA" id="ARBA00022833"/>
    </source>
</evidence>
<proteinExistence type="predicted"/>
<evidence type="ECO:0000256" key="2">
    <source>
        <dbReference type="ARBA" id="ARBA00022723"/>
    </source>
</evidence>
<evidence type="ECO:0000256" key="3">
    <source>
        <dbReference type="ARBA" id="ARBA00022771"/>
    </source>
</evidence>
<dbReference type="InParanoid" id="E2BG26"/>
<keyword evidence="7" id="KW-1185">Reference proteome</keyword>
<dbReference type="Proteomes" id="UP000008237">
    <property type="component" value="Unassembled WGS sequence"/>
</dbReference>
<evidence type="ECO:0000313" key="7">
    <source>
        <dbReference type="Proteomes" id="UP000008237"/>
    </source>
</evidence>
<gene>
    <name evidence="6" type="ORF">EAI_07009</name>
</gene>
<dbReference type="PANTHER" id="PTHR46481:SF10">
    <property type="entry name" value="ZINC FINGER BED DOMAIN-CONTAINING PROTEIN 39"/>
    <property type="match status" value="1"/>
</dbReference>
<reference evidence="6 7" key="1">
    <citation type="journal article" date="2010" name="Science">
        <title>Genomic comparison of the ants Camponotus floridanus and Harpegnathos saltator.</title>
        <authorList>
            <person name="Bonasio R."/>
            <person name="Zhang G."/>
            <person name="Ye C."/>
            <person name="Mutti N.S."/>
            <person name="Fang X."/>
            <person name="Qin N."/>
            <person name="Donahue G."/>
            <person name="Yang P."/>
            <person name="Li Q."/>
            <person name="Li C."/>
            <person name="Zhang P."/>
            <person name="Huang Z."/>
            <person name="Berger S.L."/>
            <person name="Reinberg D."/>
            <person name="Wang J."/>
            <person name="Liebig J."/>
        </authorList>
    </citation>
    <scope>NUCLEOTIDE SEQUENCE [LARGE SCALE GENOMIC DNA]</scope>
    <source>
        <strain evidence="6 7">R22 G/1</strain>
    </source>
</reference>
<dbReference type="OrthoDB" id="7696101at2759"/>
<dbReference type="InterPro" id="IPR012337">
    <property type="entry name" value="RNaseH-like_sf"/>
</dbReference>
<dbReference type="AlphaFoldDB" id="E2BG26"/>
<sequence>SSQNTLLECANKRTSFEHGGSKYTAITKALVYMVCRDNMPTRTVEREGFLYYTKTLCPLYKVPSRSRLTVLIKDKYKMCRAQLKRTLDETNYVSLTSDIYTVIHSTRSFLVITGHFTNSKTSILQSACLKVIHLTERHTGNNIVEEFYKICEEFCLNRTNKGRTHRPGRESCTIILRFQMGLMSHFAHITNLVVRTSLKNTVGLDQLILQIKNVIAYFKHSTIASDALRTEQIKHGKSEGDILYLTQDISTRWNSTLEMLNKFENLTLILTTILASKNHSNGPPMLLGLYIEVISEIIQLPAPFKEATAQISAEKYVTASMVLPFM</sequence>
<feature type="non-terminal residue" evidence="6">
    <location>
        <position position="1"/>
    </location>
</feature>
<dbReference type="EMBL" id="GL448106">
    <property type="protein sequence ID" value="EFN85354.1"/>
    <property type="molecule type" value="Genomic_DNA"/>
</dbReference>
<organism evidence="7">
    <name type="scientific">Harpegnathos saltator</name>
    <name type="common">Jerdon's jumping ant</name>
    <dbReference type="NCBI Taxonomy" id="610380"/>
    <lineage>
        <taxon>Eukaryota</taxon>
        <taxon>Metazoa</taxon>
        <taxon>Ecdysozoa</taxon>
        <taxon>Arthropoda</taxon>
        <taxon>Hexapoda</taxon>
        <taxon>Insecta</taxon>
        <taxon>Pterygota</taxon>
        <taxon>Neoptera</taxon>
        <taxon>Endopterygota</taxon>
        <taxon>Hymenoptera</taxon>
        <taxon>Apocrita</taxon>
        <taxon>Aculeata</taxon>
        <taxon>Formicoidea</taxon>
        <taxon>Formicidae</taxon>
        <taxon>Ponerinae</taxon>
        <taxon>Ponerini</taxon>
        <taxon>Harpegnathos</taxon>
    </lineage>
</organism>
<dbReference type="SUPFAM" id="SSF53098">
    <property type="entry name" value="Ribonuclease H-like"/>
    <property type="match status" value="1"/>
</dbReference>
<evidence type="ECO:0000313" key="6">
    <source>
        <dbReference type="EMBL" id="EFN85354.1"/>
    </source>
</evidence>
<keyword evidence="3" id="KW-0863">Zinc-finger</keyword>
<keyword evidence="5" id="KW-0539">Nucleus</keyword>
<dbReference type="GO" id="GO:0005634">
    <property type="term" value="C:nucleus"/>
    <property type="evidence" value="ECO:0007669"/>
    <property type="project" value="UniProtKB-SubCell"/>
</dbReference>
<dbReference type="OMA" id="TINECFN"/>
<protein>
    <submittedName>
        <fullName evidence="6">Zinc finger BED domain-containing protein 1</fullName>
    </submittedName>
</protein>
<dbReference type="PANTHER" id="PTHR46481">
    <property type="entry name" value="ZINC FINGER BED DOMAIN-CONTAINING PROTEIN 4"/>
    <property type="match status" value="1"/>
</dbReference>